<evidence type="ECO:0000313" key="13">
    <source>
        <dbReference type="Proteomes" id="UP001318860"/>
    </source>
</evidence>
<feature type="domain" description="Protein kinase" evidence="11">
    <location>
        <begin position="315"/>
        <end position="573"/>
    </location>
</feature>
<evidence type="ECO:0000256" key="3">
    <source>
        <dbReference type="ARBA" id="ARBA00022692"/>
    </source>
</evidence>
<feature type="transmembrane region" description="Helical" evidence="10">
    <location>
        <begin position="7"/>
        <end position="27"/>
    </location>
</feature>
<dbReference type="SUPFAM" id="SSF56112">
    <property type="entry name" value="Protein kinase-like (PK-like)"/>
    <property type="match status" value="1"/>
</dbReference>
<keyword evidence="8 10" id="KW-0472">Membrane</keyword>
<keyword evidence="6" id="KW-0067">ATP-binding</keyword>
<dbReference type="PROSITE" id="PS50011">
    <property type="entry name" value="PROTEIN_KINASE_DOM"/>
    <property type="match status" value="1"/>
</dbReference>
<dbReference type="EMBL" id="JABTTQ020000016">
    <property type="protein sequence ID" value="KAK6142158.1"/>
    <property type="molecule type" value="Genomic_DNA"/>
</dbReference>
<dbReference type="InterPro" id="IPR011009">
    <property type="entry name" value="Kinase-like_dom_sf"/>
</dbReference>
<gene>
    <name evidence="12" type="ORF">DH2020_005213</name>
</gene>
<comment type="caution">
    <text evidence="12">The sequence shown here is derived from an EMBL/GenBank/DDBJ whole genome shotgun (WGS) entry which is preliminary data.</text>
</comment>
<evidence type="ECO:0000313" key="12">
    <source>
        <dbReference type="EMBL" id="KAK6142158.1"/>
    </source>
</evidence>
<dbReference type="InterPro" id="IPR050647">
    <property type="entry name" value="Plant_LRR-RLKs"/>
</dbReference>
<evidence type="ECO:0000256" key="7">
    <source>
        <dbReference type="ARBA" id="ARBA00022989"/>
    </source>
</evidence>
<dbReference type="Gene3D" id="3.30.200.20">
    <property type="entry name" value="Phosphorylase Kinase, domain 1"/>
    <property type="match status" value="1"/>
</dbReference>
<evidence type="ECO:0000256" key="5">
    <source>
        <dbReference type="ARBA" id="ARBA00022741"/>
    </source>
</evidence>
<evidence type="ECO:0000256" key="9">
    <source>
        <dbReference type="ARBA" id="ARBA00023180"/>
    </source>
</evidence>
<evidence type="ECO:0000256" key="2">
    <source>
        <dbReference type="ARBA" id="ARBA00022614"/>
    </source>
</evidence>
<keyword evidence="9" id="KW-0325">Glycoprotein</keyword>
<dbReference type="Pfam" id="PF00560">
    <property type="entry name" value="LRR_1"/>
    <property type="match status" value="2"/>
</dbReference>
<dbReference type="PANTHER" id="PTHR48056:SF81">
    <property type="entry name" value="RECEPTOR PROTEIN-TYROSINE KINASE CEPR1"/>
    <property type="match status" value="1"/>
</dbReference>
<evidence type="ECO:0000256" key="8">
    <source>
        <dbReference type="ARBA" id="ARBA00023136"/>
    </source>
</evidence>
<organism evidence="12 13">
    <name type="scientific">Rehmannia glutinosa</name>
    <name type="common">Chinese foxglove</name>
    <dbReference type="NCBI Taxonomy" id="99300"/>
    <lineage>
        <taxon>Eukaryota</taxon>
        <taxon>Viridiplantae</taxon>
        <taxon>Streptophyta</taxon>
        <taxon>Embryophyta</taxon>
        <taxon>Tracheophyta</taxon>
        <taxon>Spermatophyta</taxon>
        <taxon>Magnoliopsida</taxon>
        <taxon>eudicotyledons</taxon>
        <taxon>Gunneridae</taxon>
        <taxon>Pentapetalae</taxon>
        <taxon>asterids</taxon>
        <taxon>lamiids</taxon>
        <taxon>Lamiales</taxon>
        <taxon>Orobanchaceae</taxon>
        <taxon>Rehmannieae</taxon>
        <taxon>Rehmannia</taxon>
    </lineage>
</organism>
<evidence type="ECO:0000256" key="6">
    <source>
        <dbReference type="ARBA" id="ARBA00022840"/>
    </source>
</evidence>
<keyword evidence="4" id="KW-0677">Repeat</keyword>
<dbReference type="PANTHER" id="PTHR48056">
    <property type="entry name" value="LRR RECEPTOR-LIKE SERINE/THREONINE-PROTEIN KINASE-RELATED"/>
    <property type="match status" value="1"/>
</dbReference>
<comment type="subcellular location">
    <subcellularLocation>
        <location evidence="1">Membrane</location>
    </subcellularLocation>
</comment>
<evidence type="ECO:0000256" key="1">
    <source>
        <dbReference type="ARBA" id="ARBA00004370"/>
    </source>
</evidence>
<sequence>MDHRSQRYFSALAMLQLLIIGMLLFGIGKTISSEIDCLKSIKHSLQDPWKMLSSWSWQFNNSGESYDFICRFVGVSCWSDMPKGRMIMSIELSGMGLRGEFPQGISECPYLTGLDLSNNHLYGSIPSNISKLISFVTVLDLSDNKFSGEIPPGIANCSYLNVLKLDNNFFTGRIPATLSSLNRLKIFTVANNRLFGPVPIFVNATPESESYANNTGLCGYPLIQPCESGGSNAKNIVEKYRFIVGFVAVWAVFFTLFLVLGLFTPVGSFIIKFMKRRVMPTPRLQSRRDNTMISMLEKFATRISILELNQATEQFSENNVIAVGETGTTYKATLSNGFCIAIKRLCSTAEHEFRLEILLLGRLRHINLVPLVGFCHDLNDRFLIYKFMPNGSLHDCLFSSKGKAKIMEWPVRARIAVGTAKGLAWLHRNRVIHRGISSKCVLLDENFNPKISDFGKAITITSDETHSSWELLLNNIELSVLGCYEQDVRSFGTVLLEFEQISHLLKEPHEAMMEQGFGDEISCFLRVAAKCLECDQGNYPSMDQVYQMLSGTTRHDAIDDMSTTTSLKSEIDFTN</sequence>
<dbReference type="InterPro" id="IPR032675">
    <property type="entry name" value="LRR_dom_sf"/>
</dbReference>
<dbReference type="SUPFAM" id="SSF52058">
    <property type="entry name" value="L domain-like"/>
    <property type="match status" value="1"/>
</dbReference>
<evidence type="ECO:0000259" key="11">
    <source>
        <dbReference type="PROSITE" id="PS50011"/>
    </source>
</evidence>
<dbReference type="Gene3D" id="1.10.510.10">
    <property type="entry name" value="Transferase(Phosphotransferase) domain 1"/>
    <property type="match status" value="1"/>
</dbReference>
<dbReference type="InterPro" id="IPR001611">
    <property type="entry name" value="Leu-rich_rpt"/>
</dbReference>
<evidence type="ECO:0000256" key="10">
    <source>
        <dbReference type="SAM" id="Phobius"/>
    </source>
</evidence>
<protein>
    <recommendedName>
        <fullName evidence="11">Protein kinase domain-containing protein</fullName>
    </recommendedName>
</protein>
<keyword evidence="7 10" id="KW-1133">Transmembrane helix</keyword>
<dbReference type="Proteomes" id="UP001318860">
    <property type="component" value="Unassembled WGS sequence"/>
</dbReference>
<feature type="transmembrane region" description="Helical" evidence="10">
    <location>
        <begin position="242"/>
        <end position="271"/>
    </location>
</feature>
<dbReference type="Pfam" id="PF07714">
    <property type="entry name" value="PK_Tyr_Ser-Thr"/>
    <property type="match status" value="1"/>
</dbReference>
<keyword evidence="2" id="KW-0433">Leucine-rich repeat</keyword>
<dbReference type="InterPro" id="IPR001245">
    <property type="entry name" value="Ser-Thr/Tyr_kinase_cat_dom"/>
</dbReference>
<evidence type="ECO:0000256" key="4">
    <source>
        <dbReference type="ARBA" id="ARBA00022737"/>
    </source>
</evidence>
<dbReference type="InterPro" id="IPR000719">
    <property type="entry name" value="Prot_kinase_dom"/>
</dbReference>
<accession>A0ABR0W5U3</accession>
<name>A0ABR0W5U3_REHGL</name>
<proteinExistence type="predicted"/>
<keyword evidence="13" id="KW-1185">Reference proteome</keyword>
<dbReference type="Gene3D" id="3.80.10.10">
    <property type="entry name" value="Ribonuclease Inhibitor"/>
    <property type="match status" value="1"/>
</dbReference>
<keyword evidence="3 10" id="KW-0812">Transmembrane</keyword>
<reference evidence="12 13" key="1">
    <citation type="journal article" date="2021" name="Comput. Struct. Biotechnol. J.">
        <title>De novo genome assembly of the potent medicinal plant Rehmannia glutinosa using nanopore technology.</title>
        <authorList>
            <person name="Ma L."/>
            <person name="Dong C."/>
            <person name="Song C."/>
            <person name="Wang X."/>
            <person name="Zheng X."/>
            <person name="Niu Y."/>
            <person name="Chen S."/>
            <person name="Feng W."/>
        </authorList>
    </citation>
    <scope>NUCLEOTIDE SEQUENCE [LARGE SCALE GENOMIC DNA]</scope>
    <source>
        <strain evidence="12">DH-2019</strain>
    </source>
</reference>
<keyword evidence="5" id="KW-0547">Nucleotide-binding</keyword>